<feature type="compositionally biased region" description="Low complexity" evidence="1">
    <location>
        <begin position="302"/>
        <end position="315"/>
    </location>
</feature>
<evidence type="ECO:0000313" key="2">
    <source>
        <dbReference type="EMBL" id="TGO17420.1"/>
    </source>
</evidence>
<feature type="compositionally biased region" description="Polar residues" evidence="1">
    <location>
        <begin position="485"/>
        <end position="512"/>
    </location>
</feature>
<feature type="compositionally biased region" description="Polar residues" evidence="1">
    <location>
        <begin position="1665"/>
        <end position="1674"/>
    </location>
</feature>
<feature type="compositionally biased region" description="Polar residues" evidence="1">
    <location>
        <begin position="615"/>
        <end position="624"/>
    </location>
</feature>
<feature type="region of interest" description="Disordered" evidence="1">
    <location>
        <begin position="1365"/>
        <end position="1384"/>
    </location>
</feature>
<feature type="compositionally biased region" description="Polar residues" evidence="1">
    <location>
        <begin position="1703"/>
        <end position="1715"/>
    </location>
</feature>
<feature type="region of interest" description="Disordered" evidence="1">
    <location>
        <begin position="1074"/>
        <end position="1133"/>
    </location>
</feature>
<feature type="compositionally biased region" description="Low complexity" evidence="1">
    <location>
        <begin position="1925"/>
        <end position="1938"/>
    </location>
</feature>
<evidence type="ECO:0000256" key="1">
    <source>
        <dbReference type="SAM" id="MobiDB-lite"/>
    </source>
</evidence>
<feature type="compositionally biased region" description="Polar residues" evidence="1">
    <location>
        <begin position="1854"/>
        <end position="1911"/>
    </location>
</feature>
<feature type="compositionally biased region" description="Basic and acidic residues" evidence="1">
    <location>
        <begin position="1809"/>
        <end position="1824"/>
    </location>
</feature>
<feature type="region of interest" description="Disordered" evidence="1">
    <location>
        <begin position="1296"/>
        <end position="1360"/>
    </location>
</feature>
<feature type="compositionally biased region" description="Polar residues" evidence="1">
    <location>
        <begin position="1"/>
        <end position="35"/>
    </location>
</feature>
<feature type="compositionally biased region" description="Polar residues" evidence="1">
    <location>
        <begin position="589"/>
        <end position="602"/>
    </location>
</feature>
<feature type="compositionally biased region" description="Basic and acidic residues" evidence="1">
    <location>
        <begin position="362"/>
        <end position="372"/>
    </location>
</feature>
<proteinExistence type="predicted"/>
<feature type="compositionally biased region" description="Polar residues" evidence="1">
    <location>
        <begin position="2343"/>
        <end position="2367"/>
    </location>
</feature>
<feature type="compositionally biased region" description="Basic and acidic residues" evidence="1">
    <location>
        <begin position="878"/>
        <end position="897"/>
    </location>
</feature>
<feature type="compositionally biased region" description="Basic and acidic residues" evidence="1">
    <location>
        <begin position="2008"/>
        <end position="2022"/>
    </location>
</feature>
<feature type="compositionally biased region" description="Polar residues" evidence="1">
    <location>
        <begin position="151"/>
        <end position="162"/>
    </location>
</feature>
<feature type="compositionally biased region" description="Polar residues" evidence="1">
    <location>
        <begin position="208"/>
        <end position="237"/>
    </location>
</feature>
<feature type="compositionally biased region" description="Low complexity" evidence="1">
    <location>
        <begin position="262"/>
        <end position="274"/>
    </location>
</feature>
<dbReference type="Proteomes" id="UP000297910">
    <property type="component" value="Unassembled WGS sequence"/>
</dbReference>
<reference evidence="2 3" key="1">
    <citation type="submission" date="2017-12" db="EMBL/GenBank/DDBJ databases">
        <title>Comparative genomics of Botrytis spp.</title>
        <authorList>
            <person name="Valero-Jimenez C.A."/>
            <person name="Tapia P."/>
            <person name="Veloso J."/>
            <person name="Silva-Moreno E."/>
            <person name="Staats M."/>
            <person name="Valdes J.H."/>
            <person name="Van Kan J.A.L."/>
        </authorList>
    </citation>
    <scope>NUCLEOTIDE SEQUENCE [LARGE SCALE GENOMIC DNA]</scope>
    <source>
        <strain evidence="2 3">Bp0003</strain>
    </source>
</reference>
<feature type="region of interest" description="Disordered" evidence="1">
    <location>
        <begin position="2384"/>
        <end position="2407"/>
    </location>
</feature>
<feature type="compositionally biased region" description="Basic and acidic residues" evidence="1">
    <location>
        <begin position="40"/>
        <end position="49"/>
    </location>
</feature>
<name>A0A4Z1F0V6_9HELO</name>
<feature type="region of interest" description="Disordered" evidence="1">
    <location>
        <begin position="1655"/>
        <end position="2058"/>
    </location>
</feature>
<evidence type="ECO:0000313" key="3">
    <source>
        <dbReference type="Proteomes" id="UP000297910"/>
    </source>
</evidence>
<feature type="region of interest" description="Disordered" evidence="1">
    <location>
        <begin position="911"/>
        <end position="930"/>
    </location>
</feature>
<feature type="compositionally biased region" description="Polar residues" evidence="1">
    <location>
        <begin position="721"/>
        <end position="731"/>
    </location>
</feature>
<feature type="region of interest" description="Disordered" evidence="1">
    <location>
        <begin position="946"/>
        <end position="966"/>
    </location>
</feature>
<accession>A0A4Z1F0V6</accession>
<feature type="region of interest" description="Disordered" evidence="1">
    <location>
        <begin position="428"/>
        <end position="899"/>
    </location>
</feature>
<dbReference type="EMBL" id="PQXI01000428">
    <property type="protein sequence ID" value="TGO17420.1"/>
    <property type="molecule type" value="Genomic_DNA"/>
</dbReference>
<feature type="compositionally biased region" description="Low complexity" evidence="1">
    <location>
        <begin position="1097"/>
        <end position="1111"/>
    </location>
</feature>
<feature type="compositionally biased region" description="Acidic residues" evidence="1">
    <location>
        <begin position="50"/>
        <end position="62"/>
    </location>
</feature>
<feature type="compositionally biased region" description="Polar residues" evidence="1">
    <location>
        <begin position="103"/>
        <end position="120"/>
    </location>
</feature>
<protein>
    <submittedName>
        <fullName evidence="2">Uncharacterized protein</fullName>
    </submittedName>
</protein>
<gene>
    <name evidence="2" type="ORF">BPAE_0430g00030</name>
</gene>
<feature type="region of interest" description="Disordered" evidence="1">
    <location>
        <begin position="2265"/>
        <end position="2369"/>
    </location>
</feature>
<comment type="caution">
    <text evidence="2">The sequence shown here is derived from an EMBL/GenBank/DDBJ whole genome shotgun (WGS) entry which is preliminary data.</text>
</comment>
<sequence>MARPYINTSDKNGSFLNPTSGGSNTPISYRANVNRQKTKKWAEAKKIDYGGDDWGDDDEYDPYDAYGNELEPAPAPIAKPTGLRQPGQGLPGARGMSQDRSQKSYGNLPSASVGSPLNRRNSFEADDETRHFSNATIRQESPLPTSPPHSADSSTVAATRFSQMGVGGIKHTRDPSGPPTLHISTQQPSPTGLRKPSLSANPVPPESSFDNETISQPARTNTNDSSVLSVGSVNTPSDYVISKDFSPSAVPAPLSMRPAPAPQSATTAAPTTKFPARKSSLSTMGTEAQRIYQKSHETLGQPFPTSSRPSPSPGSADRSATTPGASNIKPLPFIRPADIYRRVEEEKQEREQASLDSVRPSMDSRRMERSSDISHSPGQGAVRGRSSSDSLGPGNRGRFSFGDEGSDSGRRLMPILEPVKERKSEYGFDGFNANEIPSPAQEITNPPAEPKITSPILPDVHRISGFGSDFFSRSTNDSAPAPPTETISELPEQTSSGNFDQPGDTSLRSQPSFGFKSVVNQAFDRKDDNSVPPTPVPNTEGNVKRSDSESTGTTGISPIMSRGPSTTDNRDREMSTPAIMEQVEPISPRLQNIPNESDNQIVPPTFIPGHRRDISTPSPGNSPARTPDLGNASKRISMGEQAWILSASPTSPTEDAREDADPEPPRPTLDRDVSFRPQIPGGWQSYTTTATTSTVQPETPRSPSPQVPSDPVQALAMEDLTPTTTKHSLPESSLEAARVTLGVKSDSMPTPDPNGNVHSAMTPHPELIPSLEKASPEAQLRPDYVDHPNPPDSSSIPPIKDSLVSSEEPASETLLEPTTDFQLNTADEFSAHEPLLPPLRPQVLPTLSTDTGPLDEENDRLRKDIVKSLSPRPSQSEQGHENLRERPVSDNMEESRESTYLTDVYDDYWNDIGDEDHSSPIATKSPDKLQAEQAIPADMPVIRPLSSHRMSKQQARPPLPTRFSWEKSMDIVAPTDTGMPESPTNQAELPVEKVNAPIEGLQQIAPEPYMEKEVLEEVPHNDDHVERNIALGAGAVLLGGGAAAVTQHSISPESPPTVNVSLAQEKEQPQFASYPIVPTPENEHPAFGSTLDLSTDPLGSNPHSASSSPSPFVAREPSPSRRESATSPRTSSMGKILTFKEIVGMKDVHERVHAFDETRERFAAMDSGIHEWIFALKAEQPEHADVNECYGGFRTTVPTGSTRRNTRSGSAALQSPYYQQYLNASAPSQTSIPASRTGQTGPSGIQQGFSPAHAKITTQQVQAKGKEFLHTAGIFGGKAGKAGFQAGKGLLAKGKNRLRAAGSSDKTSPPPKSRNPDRSSWGLALNLSRATGWTDPGRNAEQNIPSEPTRHSQISTSSDVLTPIGMVGMVGIPPTSDEEAQAGHAEEMSLVTRDTAGEILAPDKMDEQHILNPPAPTSKYELAWDPFYTAQFADSNYFTNDKQTNQHLMKDDCVSNNLSVLPRSARSISDDTASNNAQKENFNRRNSAAAASVIGGYTVQAPAELESSSRVPISMINRPRGASLDQATTSDHFSRPIIGSVQTPLSTQPMNQTIAAPDEQGRQPSSKTLPPIRRTSKFGFEFGSRRPQTRFPISDDEDEFEVESNGGTQDTVTSNAAEVKENLVPQQNSRADVAIADIVRDPKANLQISPQPRFSVFPRVADPSVQRSPTQDMGRSNPAIRHTRQDSWNSVSNKSRSRRGSTSDKQFVQPCNSNAPPLIPALPFETPPSSTQRYPELFGGPVSEIRNDPDMPGGYNQAPPSRTEPFPSYHRADELSGARPLESSNEPTAHRRRRSSDLVHRGINLVRSLSRERRSSVSKDEKKHPINTSASSPMRDDRQKRRGSGFWGTFDITGEQSSNSGRESMVAQHSGSQSNFMNSQHDSPQTPKSFLNPNSTLETPHSNIFGRSTITMGKPYQKDEKRSRLSGLSGLSGLFSRSPKGDGSVLFKPKRATADLSSFGPRSGTLSSPQFEDHSIQSTNMSHKRRPSQPLNFLSKLGPSTSLQKTETPPRQDSKLHLEPRPRRPSVSGLLTGMLRKRSNTLEKDSERNEDNGRKPVVVPVARMYSDLGAESHEVLPDAIATPTQRLRKRDQDQEQTRSSSKSDGNKQEYSHPRSHHHSRWYNAPPRIPEPQYDSVPIPDGYNLVRGDGTTPTPTNYGPRGINKLSHPSLGEDLSNSSQQYLVPSPVSPLAYSGSSVLHQSPSLHQTFSPERRLINLPSIDTHSSPLASPIRRDLPSHEDILARSPAREQPGQQRPFQLALPHSSDAHDQYYRSSTPPVCPPKDEHLVSRSPTSVPLPVGEFSPSYKNIDIDRFPLPPSPSQQSPDWHRNRNLSVATDDGLRRSSTGRSLVSAVSQISDSPSPQPHSVSVMDDKLYMDCDDGLKRHSGNFSNPVSRLPSEDADLGDGYSERKEDEVAMRGGDGVADVDEQEISEHIHHQDVVNRIAHAKEDQLHMSATSYPGMEWNPYVDG</sequence>
<feature type="compositionally biased region" description="Polar residues" evidence="1">
    <location>
        <begin position="1964"/>
        <end position="1981"/>
    </location>
</feature>
<feature type="compositionally biased region" description="Low complexity" evidence="1">
    <location>
        <begin position="792"/>
        <end position="802"/>
    </location>
</feature>
<feature type="region of interest" description="Disordered" evidence="1">
    <location>
        <begin position="1554"/>
        <end position="1573"/>
    </location>
</feature>
<feature type="compositionally biased region" description="Basic and acidic residues" evidence="1">
    <location>
        <begin position="2040"/>
        <end position="2054"/>
    </location>
</feature>
<feature type="region of interest" description="Disordered" evidence="1">
    <location>
        <begin position="2074"/>
        <end position="2177"/>
    </location>
</feature>
<feature type="compositionally biased region" description="Polar residues" evidence="1">
    <location>
        <begin position="1340"/>
        <end position="1360"/>
    </location>
</feature>
<feature type="compositionally biased region" description="Basic and acidic residues" evidence="1">
    <location>
        <begin position="338"/>
        <end position="353"/>
    </location>
</feature>
<feature type="region of interest" description="Disordered" evidence="1">
    <location>
        <begin position="1225"/>
        <end position="1249"/>
    </location>
</feature>
<keyword evidence="3" id="KW-1185">Reference proteome</keyword>
<organism evidence="2 3">
    <name type="scientific">Botrytis paeoniae</name>
    <dbReference type="NCBI Taxonomy" id="278948"/>
    <lineage>
        <taxon>Eukaryota</taxon>
        <taxon>Fungi</taxon>
        <taxon>Dikarya</taxon>
        <taxon>Ascomycota</taxon>
        <taxon>Pezizomycotina</taxon>
        <taxon>Leotiomycetes</taxon>
        <taxon>Helotiales</taxon>
        <taxon>Sclerotiniaceae</taxon>
        <taxon>Botrytis</taxon>
    </lineage>
</organism>
<feature type="region of interest" description="Disordered" evidence="1">
    <location>
        <begin position="1"/>
        <end position="413"/>
    </location>
</feature>
<feature type="compositionally biased region" description="Polar residues" evidence="1">
    <location>
        <begin position="1998"/>
        <end position="2007"/>
    </location>
</feature>
<feature type="compositionally biased region" description="Polar residues" evidence="1">
    <location>
        <begin position="132"/>
        <end position="143"/>
    </location>
</feature>